<feature type="transmembrane region" description="Helical" evidence="8">
    <location>
        <begin position="83"/>
        <end position="101"/>
    </location>
</feature>
<feature type="transmembrane region" description="Helical" evidence="8">
    <location>
        <begin position="138"/>
        <end position="155"/>
    </location>
</feature>
<dbReference type="GO" id="GO:0006493">
    <property type="term" value="P:protein O-linked glycosylation"/>
    <property type="evidence" value="ECO:0007669"/>
    <property type="project" value="InterPro"/>
</dbReference>
<dbReference type="GO" id="GO:0009103">
    <property type="term" value="P:lipopolysaccharide biosynthetic process"/>
    <property type="evidence" value="ECO:0007669"/>
    <property type="project" value="UniProtKB-ARBA"/>
</dbReference>
<keyword evidence="5 8" id="KW-0812">Transmembrane</keyword>
<feature type="transmembrane region" description="Helical" evidence="8">
    <location>
        <begin position="162"/>
        <end position="193"/>
    </location>
</feature>
<keyword evidence="7 8" id="KW-0472">Membrane</keyword>
<keyword evidence="6 8" id="KW-1133">Transmembrane helix</keyword>
<evidence type="ECO:0000256" key="4">
    <source>
        <dbReference type="ARBA" id="ARBA00022679"/>
    </source>
</evidence>
<feature type="transmembrane region" description="Helical" evidence="8">
    <location>
        <begin position="7"/>
        <end position="26"/>
    </location>
</feature>
<reference evidence="11" key="1">
    <citation type="submission" date="2017-09" db="EMBL/GenBank/DDBJ databases">
        <title>The complete genome of Sulfurospirillum sp. JPD-1.</title>
        <authorList>
            <person name="Goris T."/>
        </authorList>
    </citation>
    <scope>NUCLEOTIDE SEQUENCE [LARGE SCALE GENOMIC DNA]</scope>
    <source>
        <strain evidence="11">JPD-1</strain>
    </source>
</reference>
<dbReference type="OrthoDB" id="9815691at2"/>
<evidence type="ECO:0000256" key="7">
    <source>
        <dbReference type="ARBA" id="ARBA00023136"/>
    </source>
</evidence>
<dbReference type="AlphaFoldDB" id="A0A290HY54"/>
<gene>
    <name evidence="10" type="ORF">SJPD1_2707</name>
</gene>
<dbReference type="EMBL" id="CP023275">
    <property type="protein sequence ID" value="ATB70796.1"/>
    <property type="molecule type" value="Genomic_DNA"/>
</dbReference>
<evidence type="ECO:0000256" key="3">
    <source>
        <dbReference type="ARBA" id="ARBA00022676"/>
    </source>
</evidence>
<proteinExistence type="predicted"/>
<dbReference type="KEGG" id="sulj:SJPD1_2707"/>
<keyword evidence="2" id="KW-1003">Cell membrane</keyword>
<evidence type="ECO:0000256" key="2">
    <source>
        <dbReference type="ARBA" id="ARBA00022475"/>
    </source>
</evidence>
<evidence type="ECO:0000313" key="11">
    <source>
        <dbReference type="Proteomes" id="UP000217349"/>
    </source>
</evidence>
<sequence>MQNTFKNLILALFSLVGARLIVMYYFPLTDSTEARYANTALMMAKLNDWISPYYDYGVPFWGKPPLSFWAEALSYKFLGISDFTPRLPSLFISLATAWLMYHFVKTLTNTKSALWSVVIYFGMLLSFQLSGAVLTDPFLAFSTTLSLVAFMLFTLKGKRSWGYLFFIGLGLGLLAKGPLALVIIGGILFLWMLPSIKTRFAQLGQLPWIKGTLLMVCISLPWYILAEMKTPGFLNYFIIGEHFGRFLDAGWHGDKYGYVHKNPHGAIWLMWLAASLPWGLSAFFFGYQSLHQHTQKEVFFKLFKDPILCLLIIWALFLVLFFTLASNVIWTYVLPSLPAFAILLALLLNQNEGSLIQKYPKVIAVNIYLVPVVSLIGLVIVAWFPNLVMSEKYLIASYRHHASSQEPIYFLEKKSFSSMYYMNEPIQTTSLEAFNDLNLSNESHYFVVMNKGDEKHITQPIDLHKVYSSKSYVLYEVKNTFLNIEK</sequence>
<evidence type="ECO:0000256" key="1">
    <source>
        <dbReference type="ARBA" id="ARBA00004651"/>
    </source>
</evidence>
<keyword evidence="3 10" id="KW-0328">Glycosyltransferase</keyword>
<dbReference type="GO" id="GO:0103015">
    <property type="term" value="F:4-amino-4-deoxy-L-arabinose transferase activity"/>
    <property type="evidence" value="ECO:0007669"/>
    <property type="project" value="UniProtKB-EC"/>
</dbReference>
<keyword evidence="4 10" id="KW-0808">Transferase</keyword>
<name>A0A290HY54_9BACT</name>
<dbReference type="PANTHER" id="PTHR33908">
    <property type="entry name" value="MANNOSYLTRANSFERASE YKCB-RELATED"/>
    <property type="match status" value="1"/>
</dbReference>
<dbReference type="Proteomes" id="UP000217349">
    <property type="component" value="Chromosome"/>
</dbReference>
<protein>
    <submittedName>
        <fullName evidence="10">Undecaprenyl phosphate-alpha-4-amino-4-deoxy-L-arabinose arabinosyl transferase</fullName>
        <ecNumber evidence="10">2.4.2.43</ecNumber>
    </submittedName>
</protein>
<dbReference type="GO" id="GO:0000030">
    <property type="term" value="F:mannosyltransferase activity"/>
    <property type="evidence" value="ECO:0007669"/>
    <property type="project" value="InterPro"/>
</dbReference>
<evidence type="ECO:0000256" key="5">
    <source>
        <dbReference type="ARBA" id="ARBA00022692"/>
    </source>
</evidence>
<dbReference type="EC" id="2.4.2.43" evidence="10"/>
<feature type="transmembrane region" description="Helical" evidence="8">
    <location>
        <begin position="233"/>
        <end position="253"/>
    </location>
</feature>
<feature type="transmembrane region" description="Helical" evidence="8">
    <location>
        <begin position="265"/>
        <end position="287"/>
    </location>
</feature>
<dbReference type="RefSeq" id="WP_096047600.1">
    <property type="nucleotide sequence ID" value="NZ_CP023275.1"/>
</dbReference>
<dbReference type="Pfam" id="PF02366">
    <property type="entry name" value="PMT"/>
    <property type="match status" value="1"/>
</dbReference>
<feature type="domain" description="ArnT-like N-terminal" evidence="9">
    <location>
        <begin position="30"/>
        <end position="237"/>
    </location>
</feature>
<feature type="transmembrane region" description="Helical" evidence="8">
    <location>
        <begin position="113"/>
        <end position="132"/>
    </location>
</feature>
<dbReference type="GO" id="GO:0005886">
    <property type="term" value="C:plasma membrane"/>
    <property type="evidence" value="ECO:0007669"/>
    <property type="project" value="UniProtKB-SubCell"/>
</dbReference>
<feature type="transmembrane region" description="Helical" evidence="8">
    <location>
        <begin position="362"/>
        <end position="384"/>
    </location>
</feature>
<evidence type="ECO:0000259" key="9">
    <source>
        <dbReference type="Pfam" id="PF02366"/>
    </source>
</evidence>
<dbReference type="InterPro" id="IPR050297">
    <property type="entry name" value="LipidA_mod_glycosyltrf_83"/>
</dbReference>
<dbReference type="InterPro" id="IPR003342">
    <property type="entry name" value="ArnT-like_N"/>
</dbReference>
<evidence type="ECO:0000256" key="6">
    <source>
        <dbReference type="ARBA" id="ARBA00022989"/>
    </source>
</evidence>
<evidence type="ECO:0000313" key="10">
    <source>
        <dbReference type="EMBL" id="ATB70796.1"/>
    </source>
</evidence>
<feature type="transmembrane region" description="Helical" evidence="8">
    <location>
        <begin position="205"/>
        <end position="226"/>
    </location>
</feature>
<evidence type="ECO:0000256" key="8">
    <source>
        <dbReference type="SAM" id="Phobius"/>
    </source>
</evidence>
<comment type="subcellular location">
    <subcellularLocation>
        <location evidence="1">Cell membrane</location>
        <topology evidence="1">Multi-pass membrane protein</topology>
    </subcellularLocation>
</comment>
<feature type="transmembrane region" description="Helical" evidence="8">
    <location>
        <begin position="307"/>
        <end position="326"/>
    </location>
</feature>
<accession>A0A290HY54</accession>
<feature type="transmembrane region" description="Helical" evidence="8">
    <location>
        <begin position="332"/>
        <end position="350"/>
    </location>
</feature>
<organism evidence="10 11">
    <name type="scientific">Sulfurospirillum diekertiae</name>
    <dbReference type="NCBI Taxonomy" id="1854492"/>
    <lineage>
        <taxon>Bacteria</taxon>
        <taxon>Pseudomonadati</taxon>
        <taxon>Campylobacterota</taxon>
        <taxon>Epsilonproteobacteria</taxon>
        <taxon>Campylobacterales</taxon>
        <taxon>Sulfurospirillaceae</taxon>
        <taxon>Sulfurospirillum</taxon>
    </lineage>
</organism>
<dbReference type="PANTHER" id="PTHR33908:SF3">
    <property type="entry name" value="UNDECAPRENYL PHOSPHATE-ALPHA-4-AMINO-4-DEOXY-L-ARABINOSE ARABINOSYL TRANSFERASE"/>
    <property type="match status" value="1"/>
</dbReference>
<dbReference type="GO" id="GO:0010041">
    <property type="term" value="P:response to iron(III) ion"/>
    <property type="evidence" value="ECO:0007669"/>
    <property type="project" value="TreeGrafter"/>
</dbReference>